<proteinExistence type="predicted"/>
<evidence type="ECO:0000256" key="2">
    <source>
        <dbReference type="ARBA" id="ARBA00022741"/>
    </source>
</evidence>
<evidence type="ECO:0000256" key="9">
    <source>
        <dbReference type="ARBA" id="ARBA00023204"/>
    </source>
</evidence>
<evidence type="ECO:0000256" key="3">
    <source>
        <dbReference type="ARBA" id="ARBA00022763"/>
    </source>
</evidence>
<reference evidence="11" key="1">
    <citation type="submission" date="2023-02" db="EMBL/GenBank/DDBJ databases">
        <title>Georgenia sp.10Sc9-8, isolated from a soil sample collected from the Taklamakan desert.</title>
        <authorList>
            <person name="Liu S."/>
        </authorList>
    </citation>
    <scope>NUCLEOTIDE SEQUENCE</scope>
    <source>
        <strain evidence="11">10Sc9-8</strain>
    </source>
</reference>
<dbReference type="InterPro" id="IPR006697">
    <property type="entry name" value="RecC"/>
</dbReference>
<evidence type="ECO:0000313" key="11">
    <source>
        <dbReference type="EMBL" id="MDD9205880.1"/>
    </source>
</evidence>
<dbReference type="InterPro" id="IPR027417">
    <property type="entry name" value="P-loop_NTPase"/>
</dbReference>
<keyword evidence="6" id="KW-0269">Exonuclease</keyword>
<dbReference type="InterPro" id="IPR011335">
    <property type="entry name" value="Restrct_endonuc-II-like"/>
</dbReference>
<evidence type="ECO:0000256" key="8">
    <source>
        <dbReference type="ARBA" id="ARBA00023125"/>
    </source>
</evidence>
<keyword evidence="9" id="KW-0234">DNA repair</keyword>
<gene>
    <name evidence="11" type="primary">recC</name>
    <name evidence="11" type="ORF">PU560_05275</name>
</gene>
<dbReference type="Gene3D" id="3.40.50.300">
    <property type="entry name" value="P-loop containing nucleotide triphosphate hydrolases"/>
    <property type="match status" value="2"/>
</dbReference>
<feature type="domain" description="RecC C-terminal" evidence="10">
    <location>
        <begin position="520"/>
        <end position="722"/>
    </location>
</feature>
<evidence type="ECO:0000256" key="4">
    <source>
        <dbReference type="ARBA" id="ARBA00022801"/>
    </source>
</evidence>
<evidence type="ECO:0000256" key="1">
    <source>
        <dbReference type="ARBA" id="ARBA00022722"/>
    </source>
</evidence>
<name>A0ABT5TV00_9MICO</name>
<dbReference type="PANTHER" id="PTHR30591">
    <property type="entry name" value="RECBCD ENZYME SUBUNIT RECC"/>
    <property type="match status" value="1"/>
</dbReference>
<evidence type="ECO:0000256" key="5">
    <source>
        <dbReference type="ARBA" id="ARBA00022806"/>
    </source>
</evidence>
<evidence type="ECO:0000256" key="6">
    <source>
        <dbReference type="ARBA" id="ARBA00022839"/>
    </source>
</evidence>
<evidence type="ECO:0000259" key="10">
    <source>
        <dbReference type="Pfam" id="PF17946"/>
    </source>
</evidence>
<evidence type="ECO:0000313" key="12">
    <source>
        <dbReference type="Proteomes" id="UP001165561"/>
    </source>
</evidence>
<dbReference type="NCBIfam" id="TIGR01450">
    <property type="entry name" value="recC"/>
    <property type="match status" value="1"/>
</dbReference>
<dbReference type="SUPFAM" id="SSF52980">
    <property type="entry name" value="Restriction endonuclease-like"/>
    <property type="match status" value="1"/>
</dbReference>
<dbReference type="PANTHER" id="PTHR30591:SF1">
    <property type="entry name" value="RECBCD ENZYME SUBUNIT RECC"/>
    <property type="match status" value="1"/>
</dbReference>
<keyword evidence="8" id="KW-0238">DNA-binding</keyword>
<keyword evidence="1" id="KW-0540">Nuclease</keyword>
<evidence type="ECO:0000256" key="7">
    <source>
        <dbReference type="ARBA" id="ARBA00022840"/>
    </source>
</evidence>
<feature type="non-terminal residue" evidence="11">
    <location>
        <position position="722"/>
    </location>
</feature>
<dbReference type="SUPFAM" id="SSF52540">
    <property type="entry name" value="P-loop containing nucleoside triphosphate hydrolases"/>
    <property type="match status" value="1"/>
</dbReference>
<comment type="caution">
    <text evidence="11">The sequence shown here is derived from an EMBL/GenBank/DDBJ whole genome shotgun (WGS) entry which is preliminary data.</text>
</comment>
<dbReference type="GO" id="GO:0008854">
    <property type="term" value="F:exodeoxyribonuclease V activity"/>
    <property type="evidence" value="ECO:0007669"/>
    <property type="project" value="UniProtKB-EC"/>
</dbReference>
<dbReference type="Proteomes" id="UP001165561">
    <property type="component" value="Unassembled WGS sequence"/>
</dbReference>
<feature type="non-terminal residue" evidence="11">
    <location>
        <position position="1"/>
    </location>
</feature>
<keyword evidence="12" id="KW-1185">Reference proteome</keyword>
<keyword evidence="2" id="KW-0547">Nucleotide-binding</keyword>
<dbReference type="EC" id="3.1.11.5" evidence="11"/>
<dbReference type="InterPro" id="IPR041500">
    <property type="entry name" value="RecC_C"/>
</dbReference>
<protein>
    <submittedName>
        <fullName evidence="11">Exodeoxyribonuclease V subunit gamma</fullName>
        <ecNumber evidence="11">3.1.11.5</ecNumber>
    </submittedName>
</protein>
<dbReference type="EMBL" id="JARACI010000698">
    <property type="protein sequence ID" value="MDD9205880.1"/>
    <property type="molecule type" value="Genomic_DNA"/>
</dbReference>
<sequence>TELQLRLTGAEVTHHPAPAPPPTLLGAVQQRLRDDDPDAAPVPLAVGDRSVQVHACHGRTRQVEVLREVLTGLFADDPTLEPRDVIVMCPDIEAVAPLVTATFGLAVDQVGEAGGAHPGQTLRVRLADRSPGRTNPALGLLSTVLHLADGRVTASEVLDLAASEPVRRRFRLTDDDVERIRDWSVEAGVHWGEDLDRRARFGLPELRQGTWDVALDRILLGAAMAEEDYRFVGPALPLDDVDSTDIDLAGRLAELVDRLTDVLHTLQGTHPLTNWFTALDRALTLLADTAPADSWQMVQARWVLADVRASGEQRADLPLRLPDVRALLADRLEGRPTRAGFRTGALTMCSMEPMRAVPHRVVCLLGVDDGAFPRGSAADGDDLLLREPCLGERDRRSEDRQLFLDAVTAASEHLVVLYSGADERTGAQRPPSVPVGELLDALETTATTPDGRSVREHLETHHPLQVVDERNFTDGALGRPGPFSFDAVAHRAARAGRGPRRGSGAFLDEPLPAVEPALGIDLDDLVAALEHPVKWFLRRRLGLTLAGDVEDVEDRLPLAMDFLEQWQIGDRLLAARLAGVDQRRAVNAEWRRGGVPPKELGRAALLDLGTRVSPVADAAARHAPGPASAVDVTVPLSAGASLTGTVPGVHDRTVVRAVYSRLGPKHRLRAWVQLLALAAAHPGGDWQAVTIGRPRHNRPGALVARHHAPGQATARQRLEELV</sequence>
<keyword evidence="7" id="KW-0067">ATP-binding</keyword>
<keyword evidence="4 11" id="KW-0378">Hydrolase</keyword>
<organism evidence="11 12">
    <name type="scientific">Georgenia halotolerans</name>
    <dbReference type="NCBI Taxonomy" id="3028317"/>
    <lineage>
        <taxon>Bacteria</taxon>
        <taxon>Bacillati</taxon>
        <taxon>Actinomycetota</taxon>
        <taxon>Actinomycetes</taxon>
        <taxon>Micrococcales</taxon>
        <taxon>Bogoriellaceae</taxon>
        <taxon>Georgenia</taxon>
    </lineage>
</organism>
<dbReference type="Pfam" id="PF17946">
    <property type="entry name" value="RecC_C"/>
    <property type="match status" value="1"/>
</dbReference>
<accession>A0ABT5TV00</accession>
<keyword evidence="5" id="KW-0347">Helicase</keyword>
<keyword evidence="3" id="KW-0227">DNA damage</keyword>